<dbReference type="GeneID" id="107425763"/>
<evidence type="ECO:0000256" key="1">
    <source>
        <dbReference type="SAM" id="MobiDB-lite"/>
    </source>
</evidence>
<feature type="region of interest" description="Disordered" evidence="1">
    <location>
        <begin position="117"/>
        <end position="156"/>
    </location>
</feature>
<evidence type="ECO:0000313" key="3">
    <source>
        <dbReference type="RefSeq" id="XP_015891281.3"/>
    </source>
</evidence>
<dbReference type="KEGG" id="zju:107425763"/>
<protein>
    <submittedName>
        <fullName evidence="3">Uncharacterized protein LOC107425763</fullName>
    </submittedName>
</protein>
<keyword evidence="2" id="KW-1185">Reference proteome</keyword>
<dbReference type="InterPro" id="IPR008480">
    <property type="entry name" value="DUF761_pln"/>
</dbReference>
<evidence type="ECO:0000313" key="2">
    <source>
        <dbReference type="Proteomes" id="UP001652623"/>
    </source>
</evidence>
<dbReference type="AlphaFoldDB" id="A0A6P4A6K9"/>
<proteinExistence type="predicted"/>
<dbReference type="Pfam" id="PF05553">
    <property type="entry name" value="DUF761"/>
    <property type="match status" value="1"/>
</dbReference>
<organism evidence="2 3">
    <name type="scientific">Ziziphus jujuba</name>
    <name type="common">Chinese jujube</name>
    <name type="synonym">Ziziphus sativa</name>
    <dbReference type="NCBI Taxonomy" id="326968"/>
    <lineage>
        <taxon>Eukaryota</taxon>
        <taxon>Viridiplantae</taxon>
        <taxon>Streptophyta</taxon>
        <taxon>Embryophyta</taxon>
        <taxon>Tracheophyta</taxon>
        <taxon>Spermatophyta</taxon>
        <taxon>Magnoliopsida</taxon>
        <taxon>eudicotyledons</taxon>
        <taxon>Gunneridae</taxon>
        <taxon>Pentapetalae</taxon>
        <taxon>rosids</taxon>
        <taxon>fabids</taxon>
        <taxon>Rosales</taxon>
        <taxon>Rhamnaceae</taxon>
        <taxon>Paliureae</taxon>
        <taxon>Ziziphus</taxon>
    </lineage>
</organism>
<reference evidence="3" key="1">
    <citation type="submission" date="2025-08" db="UniProtKB">
        <authorList>
            <consortium name="RefSeq"/>
        </authorList>
    </citation>
    <scope>IDENTIFICATION</scope>
    <source>
        <tissue evidence="3">Seedling</tissue>
    </source>
</reference>
<sequence>MSCLNLRLPPARKAWKSFTSKIQSKLHKLNKPKAIRKSRNRLKLKTTSAITPAAARPYRFLEQRFQRKRCLVQSTKRLHLLHEQRNTIIKYSDAVYVDKLFKEPVSEQVVKFQPRTKNFKPSHDQPAQVPVAGASKEAGRGAETTPEGDDMWESMGFASPQMNGIDERADEFITRFRAQMNVQEMLARDLWY</sequence>
<dbReference type="Proteomes" id="UP001652623">
    <property type="component" value="Chromosome 9"/>
</dbReference>
<name>A0A6P4A6K9_ZIZJJ</name>
<gene>
    <name evidence="3" type="primary">LOC107425763</name>
</gene>
<dbReference type="InParanoid" id="A0A6P4A6K9"/>
<dbReference type="RefSeq" id="XP_015891281.3">
    <property type="nucleotide sequence ID" value="XM_016035795.4"/>
</dbReference>
<accession>A0A6P4A6K9</accession>